<gene>
    <name evidence="1" type="ORF">OSB1V03_LOCUS22992</name>
</gene>
<proteinExistence type="predicted"/>
<reference evidence="1" key="1">
    <citation type="submission" date="2020-11" db="EMBL/GenBank/DDBJ databases">
        <authorList>
            <person name="Tran Van P."/>
        </authorList>
    </citation>
    <scope>NUCLEOTIDE SEQUENCE</scope>
</reference>
<dbReference type="EMBL" id="CAJPIZ010053426">
    <property type="protein sequence ID" value="CAG2123047.1"/>
    <property type="molecule type" value="Genomic_DNA"/>
</dbReference>
<accession>A0A7R9LZS3</accession>
<dbReference type="AlphaFoldDB" id="A0A7R9LZS3"/>
<dbReference type="Proteomes" id="UP000759131">
    <property type="component" value="Unassembled WGS sequence"/>
</dbReference>
<protein>
    <submittedName>
        <fullName evidence="1">Uncharacterized protein</fullName>
    </submittedName>
</protein>
<dbReference type="EMBL" id="OC908001">
    <property type="protein sequence ID" value="CAD7650713.1"/>
    <property type="molecule type" value="Genomic_DNA"/>
</dbReference>
<keyword evidence="2" id="KW-1185">Reference proteome</keyword>
<name>A0A7R9LZS3_9ACAR</name>
<organism evidence="1">
    <name type="scientific">Medioppia subpectinata</name>
    <dbReference type="NCBI Taxonomy" id="1979941"/>
    <lineage>
        <taxon>Eukaryota</taxon>
        <taxon>Metazoa</taxon>
        <taxon>Ecdysozoa</taxon>
        <taxon>Arthropoda</taxon>
        <taxon>Chelicerata</taxon>
        <taxon>Arachnida</taxon>
        <taxon>Acari</taxon>
        <taxon>Acariformes</taxon>
        <taxon>Sarcoptiformes</taxon>
        <taxon>Oribatida</taxon>
        <taxon>Brachypylina</taxon>
        <taxon>Oppioidea</taxon>
        <taxon>Oppiidae</taxon>
        <taxon>Medioppia</taxon>
    </lineage>
</organism>
<evidence type="ECO:0000313" key="2">
    <source>
        <dbReference type="Proteomes" id="UP000759131"/>
    </source>
</evidence>
<evidence type="ECO:0000313" key="1">
    <source>
        <dbReference type="EMBL" id="CAD7650713.1"/>
    </source>
</evidence>
<sequence>MTLNLQTQRPIRWILLWKTRVERRLEEELIRPAKV</sequence>